<feature type="repeat" description="TPR" evidence="1">
    <location>
        <begin position="315"/>
        <end position="348"/>
    </location>
</feature>
<dbReference type="Pfam" id="PF13181">
    <property type="entry name" value="TPR_8"/>
    <property type="match status" value="1"/>
</dbReference>
<evidence type="ECO:0000313" key="4">
    <source>
        <dbReference type="Proteomes" id="UP000233435"/>
    </source>
</evidence>
<gene>
    <name evidence="3" type="ORF">CSW08_06535</name>
</gene>
<dbReference type="PANTHER" id="PTHR12558">
    <property type="entry name" value="CELL DIVISION CYCLE 16,23,27"/>
    <property type="match status" value="1"/>
</dbReference>
<organism evidence="3 4">
    <name type="scientific">Confluentibacter flavum</name>
    <dbReference type="NCBI Taxonomy" id="1909700"/>
    <lineage>
        <taxon>Bacteria</taxon>
        <taxon>Pseudomonadati</taxon>
        <taxon>Bacteroidota</taxon>
        <taxon>Flavobacteriia</taxon>
        <taxon>Flavobacteriales</taxon>
        <taxon>Flavobacteriaceae</taxon>
        <taxon>Confluentibacter</taxon>
    </lineage>
</organism>
<dbReference type="SUPFAM" id="SSF81901">
    <property type="entry name" value="HCP-like"/>
    <property type="match status" value="1"/>
</dbReference>
<dbReference type="Proteomes" id="UP000233435">
    <property type="component" value="Unassembled WGS sequence"/>
</dbReference>
<evidence type="ECO:0000256" key="2">
    <source>
        <dbReference type="SAM" id="SignalP"/>
    </source>
</evidence>
<dbReference type="SMART" id="SM00028">
    <property type="entry name" value="TPR"/>
    <property type="match status" value="4"/>
</dbReference>
<dbReference type="RefSeq" id="WP_106659109.1">
    <property type="nucleotide sequence ID" value="NZ_PJEO01000017.1"/>
</dbReference>
<proteinExistence type="predicted"/>
<keyword evidence="2" id="KW-0732">Signal</keyword>
<feature type="chain" id="PRO_5014956459" evidence="2">
    <location>
        <begin position="24"/>
        <end position="454"/>
    </location>
</feature>
<keyword evidence="1" id="KW-0802">TPR repeat</keyword>
<dbReference type="Pfam" id="PF14559">
    <property type="entry name" value="TPR_19"/>
    <property type="match status" value="1"/>
</dbReference>
<dbReference type="InterPro" id="IPR011990">
    <property type="entry name" value="TPR-like_helical_dom_sf"/>
</dbReference>
<feature type="repeat" description="TPR" evidence="1">
    <location>
        <begin position="76"/>
        <end position="109"/>
    </location>
</feature>
<comment type="caution">
    <text evidence="3">The sequence shown here is derived from an EMBL/GenBank/DDBJ whole genome shotgun (WGS) entry which is preliminary data.</text>
</comment>
<feature type="signal peptide" evidence="2">
    <location>
        <begin position="1"/>
        <end position="23"/>
    </location>
</feature>
<dbReference type="EMBL" id="PJEO01000017">
    <property type="protein sequence ID" value="PKQ45720.1"/>
    <property type="molecule type" value="Genomic_DNA"/>
</dbReference>
<dbReference type="PANTHER" id="PTHR12558:SF13">
    <property type="entry name" value="CELL DIVISION CYCLE PROTEIN 27 HOMOLOG"/>
    <property type="match status" value="1"/>
</dbReference>
<dbReference type="InterPro" id="IPR019734">
    <property type="entry name" value="TPR_rpt"/>
</dbReference>
<evidence type="ECO:0000313" key="3">
    <source>
        <dbReference type="EMBL" id="PKQ45720.1"/>
    </source>
</evidence>
<dbReference type="PROSITE" id="PS50005">
    <property type="entry name" value="TPR"/>
    <property type="match status" value="2"/>
</dbReference>
<dbReference type="OrthoDB" id="1465784at2"/>
<dbReference type="AlphaFoldDB" id="A0A2N3HL71"/>
<protein>
    <submittedName>
        <fullName evidence="3">Uncharacterized protein</fullName>
    </submittedName>
</protein>
<reference evidence="3 4" key="1">
    <citation type="submission" date="2017-12" db="EMBL/GenBank/DDBJ databases">
        <title>Confluentibacter flavum sp. nov., isolated from the saline lake.</title>
        <authorList>
            <person name="Yu L."/>
        </authorList>
    </citation>
    <scope>NUCLEOTIDE SEQUENCE [LARGE SCALE GENOMIC DNA]</scope>
    <source>
        <strain evidence="3 4">3B</strain>
    </source>
</reference>
<keyword evidence="4" id="KW-1185">Reference proteome</keyword>
<name>A0A2N3HL71_9FLAO</name>
<dbReference type="SUPFAM" id="SSF48452">
    <property type="entry name" value="TPR-like"/>
    <property type="match status" value="1"/>
</dbReference>
<sequence length="454" mass="52553">MKRTLITAILFLGILCIPYSFHAQVDFNQKPTDDLGDVEDQFQEYFFEAMKQKSIENYDRSIEALLKCKELDKNVPVIYYELGKNYNQLKNFGSAEDALKEAVAKEPDNEWYLDALYEFYIEQNDFDKAINTVKQLVKFHPIDYKEDLAGLYYKTKKFDDALKILDELDLEFGIAVSRDIMRNRIYEVTGRKDDQIKNLEFRIDNNPDKESNYIALIFRYSENNDKEKAYETAKELLKINPNSQVVHLALYKFYLDDNDAEKAIQSMKIVVNSNEIRPEAKLKVLSDFVNFVKMNPEYEADLVEATALVGGKNDGKSLLELGQYYLAKNDKGNALKYFEEALKTDVDNFNIIKNVLLLHLDLKQYKEANEKSNKALEKFPSQPICYLVNGVALNELNEPKKAAEMLESGLDWVIDDIKMESDFYTQLSKAYTLLNNTAKAKSFSDKAKQLEIQN</sequence>
<accession>A0A2N3HL71</accession>
<dbReference type="Gene3D" id="1.25.40.10">
    <property type="entry name" value="Tetratricopeptide repeat domain"/>
    <property type="match status" value="3"/>
</dbReference>
<evidence type="ECO:0000256" key="1">
    <source>
        <dbReference type="PROSITE-ProRule" id="PRU00339"/>
    </source>
</evidence>